<keyword evidence="1" id="KW-0472">Membrane</keyword>
<dbReference type="InterPro" id="IPR025238">
    <property type="entry name" value="DUF4184"/>
</dbReference>
<dbReference type="EMBL" id="RJUF01000042">
    <property type="protein sequence ID" value="MCP9763846.1"/>
    <property type="molecule type" value="Genomic_DNA"/>
</dbReference>
<feature type="transmembrane region" description="Helical" evidence="1">
    <location>
        <begin position="105"/>
        <end position="123"/>
    </location>
</feature>
<dbReference type="Proteomes" id="UP001204144">
    <property type="component" value="Unassembled WGS sequence"/>
</dbReference>
<feature type="transmembrane region" description="Helical" evidence="1">
    <location>
        <begin position="147"/>
        <end position="172"/>
    </location>
</feature>
<evidence type="ECO:0000313" key="3">
    <source>
        <dbReference type="Proteomes" id="UP001204144"/>
    </source>
</evidence>
<dbReference type="RefSeq" id="WP_255037611.1">
    <property type="nucleotide sequence ID" value="NZ_RJUF01000042.1"/>
</dbReference>
<keyword evidence="3" id="KW-1185">Reference proteome</keyword>
<feature type="transmembrane region" description="Helical" evidence="1">
    <location>
        <begin position="54"/>
        <end position="74"/>
    </location>
</feature>
<accession>A0AAE3H4Q4</accession>
<keyword evidence="1" id="KW-1133">Transmembrane helix</keyword>
<feature type="transmembrane region" description="Helical" evidence="1">
    <location>
        <begin position="193"/>
        <end position="211"/>
    </location>
</feature>
<feature type="transmembrane region" description="Helical" evidence="1">
    <location>
        <begin position="223"/>
        <end position="241"/>
    </location>
</feature>
<organism evidence="2 3">
    <name type="scientific">Lacihabitans soyangensis</name>
    <dbReference type="NCBI Taxonomy" id="869394"/>
    <lineage>
        <taxon>Bacteria</taxon>
        <taxon>Pseudomonadati</taxon>
        <taxon>Bacteroidota</taxon>
        <taxon>Cytophagia</taxon>
        <taxon>Cytophagales</taxon>
        <taxon>Leadbetterellaceae</taxon>
        <taxon>Lacihabitans</taxon>
    </lineage>
</organism>
<feature type="transmembrane region" description="Helical" evidence="1">
    <location>
        <begin position="21"/>
        <end position="48"/>
    </location>
</feature>
<protein>
    <submittedName>
        <fullName evidence="2">DUF4184 family protein</fullName>
    </submittedName>
</protein>
<comment type="caution">
    <text evidence="2">The sequence shown here is derived from an EMBL/GenBank/DDBJ whole genome shotgun (WGS) entry which is preliminary data.</text>
</comment>
<evidence type="ECO:0000256" key="1">
    <source>
        <dbReference type="SAM" id="Phobius"/>
    </source>
</evidence>
<evidence type="ECO:0000313" key="2">
    <source>
        <dbReference type="EMBL" id="MCP9763846.1"/>
    </source>
</evidence>
<dbReference type="AlphaFoldDB" id="A0AAE3H4Q4"/>
<sequence length="249" mass="29411">MPFTLSHVLAIVPFHRYLRKYFSISGLIMGSMVPDFEFFLRITLFGVWGHTFNGIFFFDFPISIILILVFHLWVRDALIVFLPDAISSKYAKFYKLNWLKYFRNNFLKVFYSVFLGIFTHFAWDNITHEPNYVSPFYFQFLQKELQLFAFTLPVYSILQIISSIIGLAWFLWFILLRTNILTLFKGFGNKWKFWFCLFLVTLAIIFCRYLVGVPAEKPLGQVVVVSIGAFLYGLILLSIFYPKPNEVHF</sequence>
<keyword evidence="1" id="KW-0812">Transmembrane</keyword>
<reference evidence="2 3" key="1">
    <citation type="submission" date="2018-11" db="EMBL/GenBank/DDBJ databases">
        <title>Novel bacteria species description.</title>
        <authorList>
            <person name="Han J.-H."/>
        </authorList>
    </citation>
    <scope>NUCLEOTIDE SEQUENCE [LARGE SCALE GENOMIC DNA]</scope>
    <source>
        <strain evidence="2 3">KCTC23259</strain>
    </source>
</reference>
<proteinExistence type="predicted"/>
<gene>
    <name evidence="2" type="ORF">EGI31_12865</name>
</gene>
<name>A0AAE3H4Q4_9BACT</name>
<dbReference type="Pfam" id="PF13803">
    <property type="entry name" value="DUF4184"/>
    <property type="match status" value="1"/>
</dbReference>